<evidence type="ECO:0000256" key="4">
    <source>
        <dbReference type="ARBA" id="ARBA00022692"/>
    </source>
</evidence>
<keyword evidence="4 10" id="KW-0812">Transmembrane</keyword>
<keyword evidence="3" id="KW-1003">Cell membrane</keyword>
<dbReference type="FunFam" id="3.40.50.300:FF:000221">
    <property type="entry name" value="Multidrug ABC transporter ATP-binding protein"/>
    <property type="match status" value="1"/>
</dbReference>
<dbReference type="Gene3D" id="1.20.1560.10">
    <property type="entry name" value="ABC transporter type 1, transmembrane domain"/>
    <property type="match status" value="1"/>
</dbReference>
<dbReference type="InterPro" id="IPR036640">
    <property type="entry name" value="ABC1_TM_sf"/>
</dbReference>
<evidence type="ECO:0000256" key="5">
    <source>
        <dbReference type="ARBA" id="ARBA00022741"/>
    </source>
</evidence>
<reference evidence="13 14" key="1">
    <citation type="submission" date="2018-11" db="EMBL/GenBank/DDBJ databases">
        <title>Whole genome sequencing of an environmental sample.</title>
        <authorList>
            <person name="Sarangi A.N."/>
            <person name="Singh D."/>
            <person name="Tripathy S."/>
        </authorList>
    </citation>
    <scope>NUCLEOTIDE SEQUENCE [LARGE SCALE GENOMIC DNA]</scope>
    <source>
        <strain evidence="13 14">Lakshadweep</strain>
    </source>
</reference>
<feature type="region of interest" description="Disordered" evidence="9">
    <location>
        <begin position="605"/>
        <end position="624"/>
    </location>
</feature>
<evidence type="ECO:0000256" key="3">
    <source>
        <dbReference type="ARBA" id="ARBA00022475"/>
    </source>
</evidence>
<gene>
    <name evidence="13" type="ORF">DYY88_14980</name>
</gene>
<dbReference type="GO" id="GO:0016887">
    <property type="term" value="F:ATP hydrolysis activity"/>
    <property type="evidence" value="ECO:0007669"/>
    <property type="project" value="InterPro"/>
</dbReference>
<dbReference type="CDD" id="cd18564">
    <property type="entry name" value="ABC_6TM_exporter_like"/>
    <property type="match status" value="1"/>
</dbReference>
<dbReference type="OrthoDB" id="9762790at2"/>
<dbReference type="SMART" id="SM00382">
    <property type="entry name" value="AAA"/>
    <property type="match status" value="1"/>
</dbReference>
<dbReference type="Gene3D" id="3.40.50.300">
    <property type="entry name" value="P-loop containing nucleotide triphosphate hydrolases"/>
    <property type="match status" value="1"/>
</dbReference>
<dbReference type="InterPro" id="IPR027417">
    <property type="entry name" value="P-loop_NTPase"/>
</dbReference>
<dbReference type="RefSeq" id="WP_044151219.1">
    <property type="nucleotide sequence ID" value="NZ_QVFV01000003.1"/>
</dbReference>
<dbReference type="SUPFAM" id="SSF52540">
    <property type="entry name" value="P-loop containing nucleoside triphosphate hydrolases"/>
    <property type="match status" value="1"/>
</dbReference>
<dbReference type="GO" id="GO:0140359">
    <property type="term" value="F:ABC-type transporter activity"/>
    <property type="evidence" value="ECO:0007669"/>
    <property type="project" value="InterPro"/>
</dbReference>
<dbReference type="PANTHER" id="PTHR24221:SF468">
    <property type="entry name" value="ABC TRANSPORTER"/>
    <property type="match status" value="1"/>
</dbReference>
<evidence type="ECO:0000313" key="14">
    <source>
        <dbReference type="Proteomes" id="UP000292459"/>
    </source>
</evidence>
<comment type="caution">
    <text evidence="13">The sequence shown here is derived from an EMBL/GenBank/DDBJ whole genome shotgun (WGS) entry which is preliminary data.</text>
</comment>
<evidence type="ECO:0000256" key="6">
    <source>
        <dbReference type="ARBA" id="ARBA00022840"/>
    </source>
</evidence>
<proteinExistence type="predicted"/>
<dbReference type="InterPro" id="IPR017871">
    <property type="entry name" value="ABC_transporter-like_CS"/>
</dbReference>
<feature type="domain" description="ABC transmembrane type-1" evidence="12">
    <location>
        <begin position="34"/>
        <end position="330"/>
    </location>
</feature>
<keyword evidence="7 10" id="KW-1133">Transmembrane helix</keyword>
<dbReference type="PROSITE" id="PS00211">
    <property type="entry name" value="ABC_TRANSPORTER_1"/>
    <property type="match status" value="1"/>
</dbReference>
<keyword evidence="14" id="KW-1185">Reference proteome</keyword>
<organism evidence="13 14">
    <name type="scientific">Leptolyngbya iicbica LK</name>
    <dbReference type="NCBI Taxonomy" id="2294035"/>
    <lineage>
        <taxon>Bacteria</taxon>
        <taxon>Bacillati</taxon>
        <taxon>Cyanobacteriota</taxon>
        <taxon>Cyanophyceae</taxon>
        <taxon>Leptolyngbyales</taxon>
        <taxon>Leptolyngbyaceae</taxon>
        <taxon>Leptolyngbya group</taxon>
        <taxon>Leptolyngbya</taxon>
        <taxon>Leptolyngbya iicbica</taxon>
    </lineage>
</organism>
<dbReference type="Proteomes" id="UP000292459">
    <property type="component" value="Unassembled WGS sequence"/>
</dbReference>
<comment type="subcellular location">
    <subcellularLocation>
        <location evidence="1">Cell membrane</location>
        <topology evidence="1">Multi-pass membrane protein</topology>
    </subcellularLocation>
</comment>
<dbReference type="Pfam" id="PF00664">
    <property type="entry name" value="ABC_membrane"/>
    <property type="match status" value="1"/>
</dbReference>
<evidence type="ECO:0000256" key="7">
    <source>
        <dbReference type="ARBA" id="ARBA00022989"/>
    </source>
</evidence>
<accession>A0A4Q7E5Z1</accession>
<dbReference type="InterPro" id="IPR039421">
    <property type="entry name" value="Type_1_exporter"/>
</dbReference>
<dbReference type="GO" id="GO:0005524">
    <property type="term" value="F:ATP binding"/>
    <property type="evidence" value="ECO:0007669"/>
    <property type="project" value="UniProtKB-KW"/>
</dbReference>
<dbReference type="InterPro" id="IPR003439">
    <property type="entry name" value="ABC_transporter-like_ATP-bd"/>
</dbReference>
<dbReference type="Pfam" id="PF00005">
    <property type="entry name" value="ABC_tran"/>
    <property type="match status" value="1"/>
</dbReference>
<feature type="transmembrane region" description="Helical" evidence="10">
    <location>
        <begin position="189"/>
        <end position="207"/>
    </location>
</feature>
<evidence type="ECO:0000256" key="8">
    <source>
        <dbReference type="ARBA" id="ARBA00023136"/>
    </source>
</evidence>
<dbReference type="InterPro" id="IPR011527">
    <property type="entry name" value="ABC1_TM_dom"/>
</dbReference>
<evidence type="ECO:0000259" key="12">
    <source>
        <dbReference type="PROSITE" id="PS50929"/>
    </source>
</evidence>
<keyword evidence="2" id="KW-0813">Transport</keyword>
<keyword evidence="6 13" id="KW-0067">ATP-binding</keyword>
<dbReference type="GO" id="GO:0005886">
    <property type="term" value="C:plasma membrane"/>
    <property type="evidence" value="ECO:0007669"/>
    <property type="project" value="UniProtKB-SubCell"/>
</dbReference>
<name>A0A4Q7E5Z1_9CYAN</name>
<evidence type="ECO:0000256" key="1">
    <source>
        <dbReference type="ARBA" id="ARBA00004651"/>
    </source>
</evidence>
<sequence length="624" mass="68680">MKKRTAPMQQVIPGLGRVGRQFWPDIRPQWPLLLVSGIALLTEVGLRVLEPWPLKVIFDYVLIPAPQGRGLSPWLERLDPVLVLTVAVVGIVAITGLRAVAAYWSTVSLAIVSSRVMMRVRDRIYRHLQRLSLGYHHQARSGDLIIRVSSDASRLQEILLTAALPLVNSILTLTGMVIVMAWLDWKLTLLSLVTFPLFWLAATRFSQRIRHASYQQRQQEGAVAATAAESLAAIKLVQALSLENAFADVFAQQNRRSLEDSVATKRLAAHLERTVDVLIALGTALVLWYGARLVLQDALTPGDVLVFMTYLKNAFKPVQNFAKYTGRLAKAAASGERILNVLEQTPEVDDLPHAQPAPIFRGAVELENLHFAYEPGHHVLKGISLSVQPGQQVAVVGPSGSGKSTLMSLLLRLYDPTAGRVLIDGRDIRDYTLNSLRPQISVVLQESLLFAATIRENIAYGIAGVSDREIEAAAKLANAHEFITALPQGYDTVVGERGATLSGGQRQRIAIARATIRRTPILILDEPTTGLDKANEQAVVDALRKLSQNRTTFLITHDLHLATQSDLILYLEQGQVLEQGTHRELIRQNGSYAALFSMQAALGTGCRSDHPEVSRQYPQGTRSL</sequence>
<dbReference type="PANTHER" id="PTHR24221">
    <property type="entry name" value="ATP-BINDING CASSETTE SUB-FAMILY B"/>
    <property type="match status" value="1"/>
</dbReference>
<evidence type="ECO:0000259" key="11">
    <source>
        <dbReference type="PROSITE" id="PS50893"/>
    </source>
</evidence>
<dbReference type="PROSITE" id="PS50893">
    <property type="entry name" value="ABC_TRANSPORTER_2"/>
    <property type="match status" value="1"/>
</dbReference>
<dbReference type="PROSITE" id="PS50929">
    <property type="entry name" value="ABC_TM1F"/>
    <property type="match status" value="1"/>
</dbReference>
<feature type="transmembrane region" description="Helical" evidence="10">
    <location>
        <begin position="81"/>
        <end position="112"/>
    </location>
</feature>
<dbReference type="SUPFAM" id="SSF90123">
    <property type="entry name" value="ABC transporter transmembrane region"/>
    <property type="match status" value="1"/>
</dbReference>
<dbReference type="InterPro" id="IPR003593">
    <property type="entry name" value="AAA+_ATPase"/>
</dbReference>
<feature type="domain" description="ABC transporter" evidence="11">
    <location>
        <begin position="364"/>
        <end position="598"/>
    </location>
</feature>
<dbReference type="EMBL" id="QVFV01000003">
    <property type="protein sequence ID" value="RZM77867.1"/>
    <property type="molecule type" value="Genomic_DNA"/>
</dbReference>
<keyword evidence="8 10" id="KW-0472">Membrane</keyword>
<keyword evidence="5" id="KW-0547">Nucleotide-binding</keyword>
<evidence type="ECO:0000256" key="2">
    <source>
        <dbReference type="ARBA" id="ARBA00022448"/>
    </source>
</evidence>
<dbReference type="AlphaFoldDB" id="A0A4Q7E5Z1"/>
<evidence type="ECO:0000256" key="9">
    <source>
        <dbReference type="SAM" id="MobiDB-lite"/>
    </source>
</evidence>
<evidence type="ECO:0000256" key="10">
    <source>
        <dbReference type="SAM" id="Phobius"/>
    </source>
</evidence>
<dbReference type="GO" id="GO:0034040">
    <property type="term" value="F:ATPase-coupled lipid transmembrane transporter activity"/>
    <property type="evidence" value="ECO:0007669"/>
    <property type="project" value="TreeGrafter"/>
</dbReference>
<evidence type="ECO:0000313" key="13">
    <source>
        <dbReference type="EMBL" id="RZM77867.1"/>
    </source>
</evidence>
<feature type="transmembrane region" description="Helical" evidence="10">
    <location>
        <begin position="158"/>
        <end position="183"/>
    </location>
</feature>
<protein>
    <submittedName>
        <fullName evidence="13">ABC transporter ATP-binding protein</fullName>
    </submittedName>
</protein>